<comment type="subunit">
    <text evidence="9">Heterotetramer; forms a dimer of dimers with IBA57. Interacts with [2Fe-2S]-ISCA2 forming the heterodimer [2Fe- 2S]-ISCA2-IBA57 complex; [2Fe-2S] cluster binding is absolutely required to promote the complex formation.</text>
</comment>
<dbReference type="Gene3D" id="2.60.300.12">
    <property type="entry name" value="HesB-like domain"/>
    <property type="match status" value="1"/>
</dbReference>
<sequence>MATLCRRFLRSIQPNFRSPLNSLSVSSTNAELNEGKEAANKTNTKNNQVTISDSCVQRLKKIAGDGRLLRVSVEGGGCSGFQYKFDLEANTNEDDEIFEKDGAQVVIDQTSLEYLKGSMIDYHEELIRSAFRIVGNPQAEQGCSCGASFAIKID</sequence>
<keyword evidence="3" id="KW-0479">Metal-binding</keyword>
<dbReference type="Proteomes" id="UP000792457">
    <property type="component" value="Unassembled WGS sequence"/>
</dbReference>
<protein>
    <recommendedName>
        <fullName evidence="7">Iron-sulfur cluster assembly 2 homolog, mitochondrial</fullName>
    </recommendedName>
    <alternativeName>
        <fullName evidence="8">HESB-like domain-containing protein 1</fullName>
    </alternativeName>
</protein>
<dbReference type="GO" id="GO:0051537">
    <property type="term" value="F:2 iron, 2 sulfur cluster binding"/>
    <property type="evidence" value="ECO:0007669"/>
    <property type="project" value="TreeGrafter"/>
</dbReference>
<dbReference type="GO" id="GO:0005506">
    <property type="term" value="F:iron ion binding"/>
    <property type="evidence" value="ECO:0007669"/>
    <property type="project" value="TreeGrafter"/>
</dbReference>
<evidence type="ECO:0000256" key="2">
    <source>
        <dbReference type="ARBA" id="ARBA00006718"/>
    </source>
</evidence>
<reference evidence="11" key="1">
    <citation type="submission" date="2013-04" db="EMBL/GenBank/DDBJ databases">
        <authorList>
            <person name="Qu J."/>
            <person name="Murali S.C."/>
            <person name="Bandaranaike D."/>
            <person name="Bellair M."/>
            <person name="Blankenburg K."/>
            <person name="Chao H."/>
            <person name="Dinh H."/>
            <person name="Doddapaneni H."/>
            <person name="Downs B."/>
            <person name="Dugan-Rocha S."/>
            <person name="Elkadiri S."/>
            <person name="Gnanaolivu R.D."/>
            <person name="Hernandez B."/>
            <person name="Javaid M."/>
            <person name="Jayaseelan J.C."/>
            <person name="Lee S."/>
            <person name="Li M."/>
            <person name="Ming W."/>
            <person name="Munidasa M."/>
            <person name="Muniz J."/>
            <person name="Nguyen L."/>
            <person name="Ongeri F."/>
            <person name="Osuji N."/>
            <person name="Pu L.-L."/>
            <person name="Puazo M."/>
            <person name="Qu C."/>
            <person name="Quiroz J."/>
            <person name="Raj R."/>
            <person name="Weissenberger G."/>
            <person name="Xin Y."/>
            <person name="Zou X."/>
            <person name="Han Y."/>
            <person name="Richards S."/>
            <person name="Worley K."/>
            <person name="Muzny D."/>
            <person name="Gibbs R."/>
        </authorList>
    </citation>
    <scope>NUCLEOTIDE SEQUENCE</scope>
    <source>
        <strain evidence="11">Sampled in the wild</strain>
    </source>
</reference>
<dbReference type="OrthoDB" id="1938621at2759"/>
<evidence type="ECO:0000256" key="6">
    <source>
        <dbReference type="ARBA" id="ARBA00057540"/>
    </source>
</evidence>
<dbReference type="GO" id="GO:0120510">
    <property type="term" value="C:mitochondrial [4Fe-4S] assembly complex"/>
    <property type="evidence" value="ECO:0007669"/>
    <property type="project" value="UniProtKB-ARBA"/>
</dbReference>
<evidence type="ECO:0000256" key="3">
    <source>
        <dbReference type="ARBA" id="ARBA00022723"/>
    </source>
</evidence>
<dbReference type="SUPFAM" id="SSF89360">
    <property type="entry name" value="HesB-like domain"/>
    <property type="match status" value="1"/>
</dbReference>
<dbReference type="EMBL" id="KZ308637">
    <property type="protein sequence ID" value="KAG8232634.1"/>
    <property type="molecule type" value="Genomic_DNA"/>
</dbReference>
<evidence type="ECO:0000313" key="12">
    <source>
        <dbReference type="Proteomes" id="UP000792457"/>
    </source>
</evidence>
<name>A0A8K0KEC0_LADFU</name>
<keyword evidence="5" id="KW-0496">Mitochondrion</keyword>
<evidence type="ECO:0000256" key="5">
    <source>
        <dbReference type="ARBA" id="ARBA00023128"/>
    </source>
</evidence>
<dbReference type="AlphaFoldDB" id="A0A8K0KEC0"/>
<dbReference type="NCBIfam" id="TIGR00049">
    <property type="entry name" value="iron-sulfur cluster assembly accessory protein"/>
    <property type="match status" value="1"/>
</dbReference>
<comment type="similarity">
    <text evidence="2">Belongs to the HesB/IscA family.</text>
</comment>
<comment type="caution">
    <text evidence="11">The sequence shown here is derived from an EMBL/GenBank/DDBJ whole genome shotgun (WGS) entry which is preliminary data.</text>
</comment>
<reference evidence="11" key="2">
    <citation type="submission" date="2017-10" db="EMBL/GenBank/DDBJ databases">
        <title>Ladona fulva Genome sequencing and assembly.</title>
        <authorList>
            <person name="Murali S."/>
            <person name="Richards S."/>
            <person name="Bandaranaike D."/>
            <person name="Bellair M."/>
            <person name="Blankenburg K."/>
            <person name="Chao H."/>
            <person name="Dinh H."/>
            <person name="Doddapaneni H."/>
            <person name="Dugan-Rocha S."/>
            <person name="Elkadiri S."/>
            <person name="Gnanaolivu R."/>
            <person name="Hernandez B."/>
            <person name="Skinner E."/>
            <person name="Javaid M."/>
            <person name="Lee S."/>
            <person name="Li M."/>
            <person name="Ming W."/>
            <person name="Munidasa M."/>
            <person name="Muniz J."/>
            <person name="Nguyen L."/>
            <person name="Hughes D."/>
            <person name="Osuji N."/>
            <person name="Pu L.-L."/>
            <person name="Puazo M."/>
            <person name="Qu C."/>
            <person name="Quiroz J."/>
            <person name="Raj R."/>
            <person name="Weissenberger G."/>
            <person name="Xin Y."/>
            <person name="Zou X."/>
            <person name="Han Y."/>
            <person name="Worley K."/>
            <person name="Muzny D."/>
            <person name="Gibbs R."/>
        </authorList>
    </citation>
    <scope>NUCLEOTIDE SEQUENCE</scope>
    <source>
        <strain evidence="11">Sampled in the wild</strain>
    </source>
</reference>
<dbReference type="FunFam" id="2.60.300.12:FF:000006">
    <property type="entry name" value="Iron-sulfur cluster assembly 2 mitochondrial"/>
    <property type="match status" value="1"/>
</dbReference>
<dbReference type="PANTHER" id="PTHR43011:SF1">
    <property type="entry name" value="IRON-SULFUR CLUSTER ASSEMBLY 2 HOMOLOG, MITOCHONDRIAL"/>
    <property type="match status" value="1"/>
</dbReference>
<keyword evidence="4" id="KW-0408">Iron</keyword>
<evidence type="ECO:0000259" key="10">
    <source>
        <dbReference type="Pfam" id="PF01521"/>
    </source>
</evidence>
<evidence type="ECO:0000256" key="8">
    <source>
        <dbReference type="ARBA" id="ARBA00077082"/>
    </source>
</evidence>
<dbReference type="GO" id="GO:0051539">
    <property type="term" value="F:4 iron, 4 sulfur cluster binding"/>
    <property type="evidence" value="ECO:0007669"/>
    <property type="project" value="TreeGrafter"/>
</dbReference>
<evidence type="ECO:0000256" key="4">
    <source>
        <dbReference type="ARBA" id="ARBA00023004"/>
    </source>
</evidence>
<evidence type="ECO:0000256" key="7">
    <source>
        <dbReference type="ARBA" id="ARBA00073313"/>
    </source>
</evidence>
<dbReference type="InterPro" id="IPR000361">
    <property type="entry name" value="ATAP_core_dom"/>
</dbReference>
<dbReference type="GO" id="GO:0016226">
    <property type="term" value="P:iron-sulfur cluster assembly"/>
    <property type="evidence" value="ECO:0007669"/>
    <property type="project" value="InterPro"/>
</dbReference>
<evidence type="ECO:0000256" key="1">
    <source>
        <dbReference type="ARBA" id="ARBA00004173"/>
    </source>
</evidence>
<feature type="domain" description="Core" evidence="10">
    <location>
        <begin position="48"/>
        <end position="146"/>
    </location>
</feature>
<comment type="subcellular location">
    <subcellularLocation>
        <location evidence="1">Mitochondrion</location>
    </subcellularLocation>
</comment>
<evidence type="ECO:0000313" key="11">
    <source>
        <dbReference type="EMBL" id="KAG8232634.1"/>
    </source>
</evidence>
<organism evidence="11 12">
    <name type="scientific">Ladona fulva</name>
    <name type="common">Scarce chaser dragonfly</name>
    <name type="synonym">Libellula fulva</name>
    <dbReference type="NCBI Taxonomy" id="123851"/>
    <lineage>
        <taxon>Eukaryota</taxon>
        <taxon>Metazoa</taxon>
        <taxon>Ecdysozoa</taxon>
        <taxon>Arthropoda</taxon>
        <taxon>Hexapoda</taxon>
        <taxon>Insecta</taxon>
        <taxon>Pterygota</taxon>
        <taxon>Palaeoptera</taxon>
        <taxon>Odonata</taxon>
        <taxon>Epiprocta</taxon>
        <taxon>Anisoptera</taxon>
        <taxon>Libelluloidea</taxon>
        <taxon>Libellulidae</taxon>
        <taxon>Ladona</taxon>
    </lineage>
</organism>
<dbReference type="Pfam" id="PF01521">
    <property type="entry name" value="Fe-S_biosyn"/>
    <property type="match status" value="1"/>
</dbReference>
<dbReference type="PANTHER" id="PTHR43011">
    <property type="entry name" value="IRON-SULFUR CLUSTER ASSEMBLY 2 HOMOLOG, MITOCHONDRIAL"/>
    <property type="match status" value="1"/>
</dbReference>
<dbReference type="InterPro" id="IPR016092">
    <property type="entry name" value="ATAP"/>
</dbReference>
<keyword evidence="12" id="KW-1185">Reference proteome</keyword>
<accession>A0A8K0KEC0</accession>
<dbReference type="InterPro" id="IPR035903">
    <property type="entry name" value="HesB-like_dom_sf"/>
</dbReference>
<evidence type="ECO:0000256" key="9">
    <source>
        <dbReference type="ARBA" id="ARBA00093471"/>
    </source>
</evidence>
<comment type="function">
    <text evidence="6">Involved in the maturation of mitochondrial 4Fe-4S proteins functioning late in the iron-sulfur cluster assembly pathway. May be involved in the binding of an intermediate of Fe/S cluster assembly.</text>
</comment>
<gene>
    <name evidence="11" type="ORF">J437_LFUL012594</name>
</gene>
<proteinExistence type="inferred from homology"/>